<evidence type="ECO:0000256" key="4">
    <source>
        <dbReference type="ARBA" id="ARBA00022833"/>
    </source>
</evidence>
<dbReference type="AlphaFoldDB" id="A0A7R8Z5H1"/>
<evidence type="ECO:0000256" key="8">
    <source>
        <dbReference type="PROSITE-ProRule" id="PRU00027"/>
    </source>
</evidence>
<evidence type="ECO:0000256" key="7">
    <source>
        <dbReference type="ARBA" id="ARBA00023242"/>
    </source>
</evidence>
<accession>A0A7R8Z5H1</accession>
<keyword evidence="5" id="KW-0805">Transcription regulation</keyword>
<dbReference type="InterPro" id="IPR003656">
    <property type="entry name" value="Znf_BED"/>
</dbReference>
<sequence>MEKPKEVDVKVDGRRKRSKVWAYFEEGNGDATCMHCSKKLKRPTGTTSTLKNHLSRHHITLYEEFLKLDAVSKDASLASTSALKSSPKQQTLISMVKKKEELPPQGKEAKAISDKIAQMLALCHLPYQFVEERGFKELMAHIKPNYRIPVSTTFSRNIVPLLYQSEKKMLASVLSEDIVAAQLNTISLTTDNWTSRAGDGYASLTCHYSRDFKYKSFTLANVVVLESHTAVNIRHTLSEMCKDWCIPPPTQSSPIKVFIVTDNARNLQAAINGTYWIRRQCFAHTLQLAIKDAKTACPNITQIISKSRAIVGHYSRSSTANARLHAVQKTMDLPALKLIQDVETRWSSEYAMLDRLVCLRKAVAAELASSNSDIDSLSSTEWKLAGGIVEVMRPFAEATTEACGNAYPTASMIIPILHCLEATTLAHIQKNELVSAVPFARSLLKSLKSRFALYKMDEINALCTIVDPRYKAALFNEEERFHAINLLRQELLSYVAPETQANKTPKTAVLTGSMWDELDKITIDVLIVVAACTNTFHPLRNGRVVRIFCGTGGRRYSTALAINVGIIGLVVGYTITGAFIFIFIEKKEVSEGNIIVMKLRNETVDFLWNLTYVLNVFDEPHWKTAVSLKLMDYQEEVVKAISKGFDGSDNNLGGSQWSFSGAFLYSLTVITTIGLALRHSSQMLPYLLTS</sequence>
<comment type="subcellular location">
    <subcellularLocation>
        <location evidence="1">Nucleus</location>
    </subcellularLocation>
</comment>
<evidence type="ECO:0000256" key="3">
    <source>
        <dbReference type="ARBA" id="ARBA00022771"/>
    </source>
</evidence>
<evidence type="ECO:0000256" key="9">
    <source>
        <dbReference type="SAM" id="Phobius"/>
    </source>
</evidence>
<evidence type="ECO:0000313" key="11">
    <source>
        <dbReference type="EMBL" id="CAD7194659.1"/>
    </source>
</evidence>
<dbReference type="Gene3D" id="1.10.287.70">
    <property type="match status" value="1"/>
</dbReference>
<dbReference type="PANTHER" id="PTHR46481">
    <property type="entry name" value="ZINC FINGER BED DOMAIN-CONTAINING PROTEIN 4"/>
    <property type="match status" value="1"/>
</dbReference>
<feature type="domain" description="BED-type" evidence="10">
    <location>
        <begin position="15"/>
        <end position="65"/>
    </location>
</feature>
<dbReference type="EMBL" id="OA564539">
    <property type="protein sequence ID" value="CAD7194659.1"/>
    <property type="molecule type" value="Genomic_DNA"/>
</dbReference>
<keyword evidence="2" id="KW-0479">Metal-binding</keyword>
<dbReference type="SUPFAM" id="SSF57667">
    <property type="entry name" value="beta-beta-alpha zinc fingers"/>
    <property type="match status" value="1"/>
</dbReference>
<dbReference type="SUPFAM" id="SSF140996">
    <property type="entry name" value="Hermes dimerisation domain"/>
    <property type="match status" value="1"/>
</dbReference>
<dbReference type="GO" id="GO:0008270">
    <property type="term" value="F:zinc ion binding"/>
    <property type="evidence" value="ECO:0007669"/>
    <property type="project" value="UniProtKB-KW"/>
</dbReference>
<keyword evidence="6" id="KW-0804">Transcription</keyword>
<dbReference type="GO" id="GO:0005634">
    <property type="term" value="C:nucleus"/>
    <property type="evidence" value="ECO:0007669"/>
    <property type="project" value="UniProtKB-SubCell"/>
</dbReference>
<feature type="transmembrane region" description="Helical" evidence="9">
    <location>
        <begin position="560"/>
        <end position="584"/>
    </location>
</feature>
<organism evidence="11">
    <name type="scientific">Timema douglasi</name>
    <name type="common">Walking stick</name>
    <dbReference type="NCBI Taxonomy" id="61478"/>
    <lineage>
        <taxon>Eukaryota</taxon>
        <taxon>Metazoa</taxon>
        <taxon>Ecdysozoa</taxon>
        <taxon>Arthropoda</taxon>
        <taxon>Hexapoda</taxon>
        <taxon>Insecta</taxon>
        <taxon>Pterygota</taxon>
        <taxon>Neoptera</taxon>
        <taxon>Polyneoptera</taxon>
        <taxon>Phasmatodea</taxon>
        <taxon>Timematodea</taxon>
        <taxon>Timematoidea</taxon>
        <taxon>Timematidae</taxon>
        <taxon>Timema</taxon>
    </lineage>
</organism>
<keyword evidence="7" id="KW-0539">Nucleus</keyword>
<dbReference type="PROSITE" id="PS50808">
    <property type="entry name" value="ZF_BED"/>
    <property type="match status" value="1"/>
</dbReference>
<keyword evidence="4" id="KW-0862">Zinc</keyword>
<evidence type="ECO:0000256" key="2">
    <source>
        <dbReference type="ARBA" id="ARBA00022723"/>
    </source>
</evidence>
<keyword evidence="9" id="KW-0472">Membrane</keyword>
<keyword evidence="9" id="KW-1133">Transmembrane helix</keyword>
<dbReference type="Pfam" id="PF02892">
    <property type="entry name" value="zf-BED"/>
    <property type="match status" value="1"/>
</dbReference>
<evidence type="ECO:0000256" key="6">
    <source>
        <dbReference type="ARBA" id="ARBA00023163"/>
    </source>
</evidence>
<name>A0A7R8Z5H1_TIMDO</name>
<dbReference type="SUPFAM" id="SSF81324">
    <property type="entry name" value="Voltage-gated potassium channels"/>
    <property type="match status" value="1"/>
</dbReference>
<feature type="transmembrane region" description="Helical" evidence="9">
    <location>
        <begin position="657"/>
        <end position="677"/>
    </location>
</feature>
<dbReference type="InterPro" id="IPR052035">
    <property type="entry name" value="ZnF_BED_domain_contain"/>
</dbReference>
<dbReference type="PANTHER" id="PTHR46481:SF10">
    <property type="entry name" value="ZINC FINGER BED DOMAIN-CONTAINING PROTEIN 39"/>
    <property type="match status" value="1"/>
</dbReference>
<dbReference type="InterPro" id="IPR036236">
    <property type="entry name" value="Znf_C2H2_sf"/>
</dbReference>
<evidence type="ECO:0000256" key="5">
    <source>
        <dbReference type="ARBA" id="ARBA00023015"/>
    </source>
</evidence>
<evidence type="ECO:0000256" key="1">
    <source>
        <dbReference type="ARBA" id="ARBA00004123"/>
    </source>
</evidence>
<dbReference type="GO" id="GO:0003677">
    <property type="term" value="F:DNA binding"/>
    <property type="evidence" value="ECO:0007669"/>
    <property type="project" value="InterPro"/>
</dbReference>
<proteinExistence type="predicted"/>
<keyword evidence="9" id="KW-0812">Transmembrane</keyword>
<keyword evidence="3 8" id="KW-0863">Zinc-finger</keyword>
<protein>
    <recommendedName>
        <fullName evidence="10">BED-type domain-containing protein</fullName>
    </recommendedName>
</protein>
<dbReference type="GO" id="GO:0009791">
    <property type="term" value="P:post-embryonic development"/>
    <property type="evidence" value="ECO:0007669"/>
    <property type="project" value="UniProtKB-ARBA"/>
</dbReference>
<dbReference type="SMART" id="SM00614">
    <property type="entry name" value="ZnF_BED"/>
    <property type="match status" value="1"/>
</dbReference>
<evidence type="ECO:0000259" key="10">
    <source>
        <dbReference type="PROSITE" id="PS50808"/>
    </source>
</evidence>
<feature type="transmembrane region" description="Helical" evidence="9">
    <location>
        <begin position="521"/>
        <end position="539"/>
    </location>
</feature>
<reference evidence="11" key="1">
    <citation type="submission" date="2020-11" db="EMBL/GenBank/DDBJ databases">
        <authorList>
            <person name="Tran Van P."/>
        </authorList>
    </citation>
    <scope>NUCLEOTIDE SEQUENCE</scope>
</reference>
<gene>
    <name evidence="11" type="ORF">TDIB3V08_LOCUS1076</name>
</gene>
<dbReference type="InterPro" id="IPR012337">
    <property type="entry name" value="RNaseH-like_sf"/>
</dbReference>
<dbReference type="SUPFAM" id="SSF53098">
    <property type="entry name" value="Ribonuclease H-like"/>
    <property type="match status" value="1"/>
</dbReference>